<reference evidence="7 8" key="1">
    <citation type="journal article" date="2018" name="Nat. Ecol. Evol.">
        <title>Pezizomycetes genomes reveal the molecular basis of ectomycorrhizal truffle lifestyle.</title>
        <authorList>
            <person name="Murat C."/>
            <person name="Payen T."/>
            <person name="Noel B."/>
            <person name="Kuo A."/>
            <person name="Morin E."/>
            <person name="Chen J."/>
            <person name="Kohler A."/>
            <person name="Krizsan K."/>
            <person name="Balestrini R."/>
            <person name="Da Silva C."/>
            <person name="Montanini B."/>
            <person name="Hainaut M."/>
            <person name="Levati E."/>
            <person name="Barry K.W."/>
            <person name="Belfiori B."/>
            <person name="Cichocki N."/>
            <person name="Clum A."/>
            <person name="Dockter R.B."/>
            <person name="Fauchery L."/>
            <person name="Guy J."/>
            <person name="Iotti M."/>
            <person name="Le Tacon F."/>
            <person name="Lindquist E.A."/>
            <person name="Lipzen A."/>
            <person name="Malagnac F."/>
            <person name="Mello A."/>
            <person name="Molinier V."/>
            <person name="Miyauchi S."/>
            <person name="Poulain J."/>
            <person name="Riccioni C."/>
            <person name="Rubini A."/>
            <person name="Sitrit Y."/>
            <person name="Splivallo R."/>
            <person name="Traeger S."/>
            <person name="Wang M."/>
            <person name="Zifcakova L."/>
            <person name="Wipf D."/>
            <person name="Zambonelli A."/>
            <person name="Paolocci F."/>
            <person name="Nowrousian M."/>
            <person name="Ottonello S."/>
            <person name="Baldrian P."/>
            <person name="Spatafora J.W."/>
            <person name="Henrissat B."/>
            <person name="Nagy L.G."/>
            <person name="Aury J.M."/>
            <person name="Wincker P."/>
            <person name="Grigoriev I.V."/>
            <person name="Bonfante P."/>
            <person name="Martin F.M."/>
        </authorList>
    </citation>
    <scope>NUCLEOTIDE SEQUENCE [LARGE SCALE GENOMIC DNA]</scope>
    <source>
        <strain evidence="7 8">120613-1</strain>
    </source>
</reference>
<feature type="domain" description="Thiamine pyrophosphate enzyme TPP-binding" evidence="5">
    <location>
        <begin position="493"/>
        <end position="655"/>
    </location>
</feature>
<evidence type="ECO:0000256" key="1">
    <source>
        <dbReference type="ARBA" id="ARBA00007812"/>
    </source>
</evidence>
<comment type="similarity">
    <text evidence="1 3">Belongs to the TPP enzyme family.</text>
</comment>
<dbReference type="GO" id="GO:0005739">
    <property type="term" value="C:mitochondrion"/>
    <property type="evidence" value="ECO:0007669"/>
    <property type="project" value="TreeGrafter"/>
</dbReference>
<protein>
    <submittedName>
        <fullName evidence="7">Thiamine diphosphate-binding protein</fullName>
    </submittedName>
</protein>
<proteinExistence type="inferred from homology"/>
<dbReference type="NCBIfam" id="NF006203">
    <property type="entry name" value="PRK08327.1"/>
    <property type="match status" value="1"/>
</dbReference>
<feature type="domain" description="Thiamine pyrophosphate enzyme N-terminal TPP-binding" evidence="6">
    <location>
        <begin position="86"/>
        <end position="216"/>
    </location>
</feature>
<dbReference type="PANTHER" id="PTHR18968:SF164">
    <property type="entry name" value="PYRUVATE DECARBOXYLASE"/>
    <property type="match status" value="1"/>
</dbReference>
<organism evidence="7 8">
    <name type="scientific">Choiromyces venosus 120613-1</name>
    <dbReference type="NCBI Taxonomy" id="1336337"/>
    <lineage>
        <taxon>Eukaryota</taxon>
        <taxon>Fungi</taxon>
        <taxon>Dikarya</taxon>
        <taxon>Ascomycota</taxon>
        <taxon>Pezizomycotina</taxon>
        <taxon>Pezizomycetes</taxon>
        <taxon>Pezizales</taxon>
        <taxon>Tuberaceae</taxon>
        <taxon>Choiromyces</taxon>
    </lineage>
</organism>
<evidence type="ECO:0000313" key="8">
    <source>
        <dbReference type="Proteomes" id="UP000276215"/>
    </source>
</evidence>
<name>A0A3N4JBM5_9PEZI</name>
<dbReference type="Pfam" id="PF00205">
    <property type="entry name" value="TPP_enzyme_M"/>
    <property type="match status" value="1"/>
</dbReference>
<accession>A0A3N4JBM5</accession>
<evidence type="ECO:0000256" key="3">
    <source>
        <dbReference type="RuleBase" id="RU362132"/>
    </source>
</evidence>
<dbReference type="Proteomes" id="UP000276215">
    <property type="component" value="Unassembled WGS sequence"/>
</dbReference>
<dbReference type="InterPro" id="IPR011766">
    <property type="entry name" value="TPP_enzyme_TPP-bd"/>
</dbReference>
<dbReference type="Pfam" id="PF02775">
    <property type="entry name" value="TPP_enzyme_C"/>
    <property type="match status" value="1"/>
</dbReference>
<dbReference type="Gene3D" id="3.40.50.1220">
    <property type="entry name" value="TPP-binding domain"/>
    <property type="match status" value="1"/>
</dbReference>
<feature type="domain" description="Thiamine pyrophosphate enzyme central" evidence="4">
    <location>
        <begin position="289"/>
        <end position="394"/>
    </location>
</feature>
<keyword evidence="2 3" id="KW-0786">Thiamine pyrophosphate</keyword>
<dbReference type="GO" id="GO:0030976">
    <property type="term" value="F:thiamine pyrophosphate binding"/>
    <property type="evidence" value="ECO:0007669"/>
    <property type="project" value="InterPro"/>
</dbReference>
<evidence type="ECO:0000313" key="7">
    <source>
        <dbReference type="EMBL" id="RPA94707.1"/>
    </source>
</evidence>
<dbReference type="GO" id="GO:0009097">
    <property type="term" value="P:isoleucine biosynthetic process"/>
    <property type="evidence" value="ECO:0007669"/>
    <property type="project" value="TreeGrafter"/>
</dbReference>
<dbReference type="GO" id="GO:0009099">
    <property type="term" value="P:L-valine biosynthetic process"/>
    <property type="evidence" value="ECO:0007669"/>
    <property type="project" value="TreeGrafter"/>
</dbReference>
<dbReference type="PANTHER" id="PTHR18968">
    <property type="entry name" value="THIAMINE PYROPHOSPHATE ENZYMES"/>
    <property type="match status" value="1"/>
</dbReference>
<dbReference type="AlphaFoldDB" id="A0A3N4JBM5"/>
<dbReference type="InterPro" id="IPR012000">
    <property type="entry name" value="Thiamin_PyroP_enz_cen_dom"/>
</dbReference>
<dbReference type="GO" id="GO:0003984">
    <property type="term" value="F:acetolactate synthase activity"/>
    <property type="evidence" value="ECO:0007669"/>
    <property type="project" value="TreeGrafter"/>
</dbReference>
<dbReference type="InterPro" id="IPR029035">
    <property type="entry name" value="DHS-like_NAD/FAD-binding_dom"/>
</dbReference>
<evidence type="ECO:0000256" key="2">
    <source>
        <dbReference type="ARBA" id="ARBA00023052"/>
    </source>
</evidence>
<dbReference type="GO" id="GO:0000287">
    <property type="term" value="F:magnesium ion binding"/>
    <property type="evidence" value="ECO:0007669"/>
    <property type="project" value="InterPro"/>
</dbReference>
<gene>
    <name evidence="7" type="ORF">L873DRAFT_1830196</name>
</gene>
<dbReference type="InterPro" id="IPR029061">
    <property type="entry name" value="THDP-binding"/>
</dbReference>
<dbReference type="GO" id="GO:0050660">
    <property type="term" value="F:flavin adenine dinucleotide binding"/>
    <property type="evidence" value="ECO:0007669"/>
    <property type="project" value="TreeGrafter"/>
</dbReference>
<keyword evidence="8" id="KW-1185">Reference proteome</keyword>
<dbReference type="InterPro" id="IPR045229">
    <property type="entry name" value="TPP_enz"/>
</dbReference>
<evidence type="ECO:0000259" key="6">
    <source>
        <dbReference type="Pfam" id="PF02776"/>
    </source>
</evidence>
<dbReference type="InterPro" id="IPR012001">
    <property type="entry name" value="Thiamin_PyroP_enz_TPP-bd_dom"/>
</dbReference>
<dbReference type="EMBL" id="ML120434">
    <property type="protein sequence ID" value="RPA94707.1"/>
    <property type="molecule type" value="Genomic_DNA"/>
</dbReference>
<dbReference type="Pfam" id="PF02776">
    <property type="entry name" value="TPP_enzyme_N"/>
    <property type="match status" value="1"/>
</dbReference>
<dbReference type="CDD" id="cd07035">
    <property type="entry name" value="TPP_PYR_POX_like"/>
    <property type="match status" value="1"/>
</dbReference>
<dbReference type="OrthoDB" id="2867507at2759"/>
<evidence type="ECO:0000259" key="5">
    <source>
        <dbReference type="Pfam" id="PF02775"/>
    </source>
</evidence>
<dbReference type="SUPFAM" id="SSF52467">
    <property type="entry name" value="DHS-like NAD/FAD-binding domain"/>
    <property type="match status" value="1"/>
</dbReference>
<dbReference type="STRING" id="1336337.A0A3N4JBM5"/>
<evidence type="ECO:0000259" key="4">
    <source>
        <dbReference type="Pfam" id="PF00205"/>
    </source>
</evidence>
<dbReference type="Gene3D" id="3.40.50.970">
    <property type="match status" value="2"/>
</dbReference>
<dbReference type="GO" id="GO:0005948">
    <property type="term" value="C:acetolactate synthase complex"/>
    <property type="evidence" value="ECO:0007669"/>
    <property type="project" value="TreeGrafter"/>
</dbReference>
<dbReference type="SUPFAM" id="SSF52518">
    <property type="entry name" value="Thiamin diphosphate-binding fold (THDP-binding)"/>
    <property type="match status" value="2"/>
</dbReference>
<sequence length="658" mass="71393">MGGLDLLRNYLFYWAGSIGITVSSDGDSDLIDYTLRSVGAFIVLEGLELDFSFSWLLWHHYVAYHGFPVWIFLCRCVGYGWHNRTSFAFFEALWEAGVTHCFVNLGTDHPSILEAMVKGQREKPHSFPKILTCPNEMVALSAAHGMAQVTGKPQAVIVHVDVGTQGLGAAVHNASCGRVPVLIFAGLSPFTQEGEMCGSRTEFIHYIQDVPDQKAIVAQYCRYSAEIKTGKNIKQMVNRALSFAMSDPKGPVYLMAAREVLGEEIEPYSLNQTVWEPIGPTALAEDAVSRISQSLLSAENPLVITGYSGRNKNAVQELITLADSVPGLRVLDTLSSDMCFPANHRSSLGVTYGGHEKITTADVILVIDCDVPWVPTQCKPSPRAAVYHIDVDPLKQQMPLFYIDADARYRADAYTALKQINSHTTVMKMDAATRDSRIKVLDDEHKARMARIDEQAKPRDDGLLSCAHVMKVLRSAIPQDSVVILEAVTQTVTVADQMKCSLPKTIFNSGAGGLGWFGGAALGAKLALDNGTLNSGPFVVAIVGDGTFLFSVPASVYWISCRYKIPFLTIVINNEGWHAPLRSAKLVHPDGLSAHATREELNISFKPSPDYAGIAVAAGGGEIWGGKAEKVEQLGGVLEEAIGVVKGGRSAVVEVVIV</sequence>